<feature type="signal peptide" evidence="1">
    <location>
        <begin position="1"/>
        <end position="18"/>
    </location>
</feature>
<organism evidence="2 3">
    <name type="scientific">Ricinus communis</name>
    <name type="common">Castor bean</name>
    <dbReference type="NCBI Taxonomy" id="3988"/>
    <lineage>
        <taxon>Eukaryota</taxon>
        <taxon>Viridiplantae</taxon>
        <taxon>Streptophyta</taxon>
        <taxon>Embryophyta</taxon>
        <taxon>Tracheophyta</taxon>
        <taxon>Spermatophyta</taxon>
        <taxon>Magnoliopsida</taxon>
        <taxon>eudicotyledons</taxon>
        <taxon>Gunneridae</taxon>
        <taxon>Pentapetalae</taxon>
        <taxon>rosids</taxon>
        <taxon>fabids</taxon>
        <taxon>Malpighiales</taxon>
        <taxon>Euphorbiaceae</taxon>
        <taxon>Acalyphoideae</taxon>
        <taxon>Acalypheae</taxon>
        <taxon>Ricinus</taxon>
    </lineage>
</organism>
<name>B9RDQ2_RICCO</name>
<evidence type="ECO:0000313" key="2">
    <source>
        <dbReference type="EMBL" id="EEF50510.1"/>
    </source>
</evidence>
<feature type="chain" id="PRO_5002888318" evidence="1">
    <location>
        <begin position="19"/>
        <end position="70"/>
    </location>
</feature>
<evidence type="ECO:0000313" key="3">
    <source>
        <dbReference type="Proteomes" id="UP000008311"/>
    </source>
</evidence>
<reference evidence="3" key="1">
    <citation type="journal article" date="2010" name="Nat. Biotechnol.">
        <title>Draft genome sequence of the oilseed species Ricinus communis.</title>
        <authorList>
            <person name="Chan A.P."/>
            <person name="Crabtree J."/>
            <person name="Zhao Q."/>
            <person name="Lorenzi H."/>
            <person name="Orvis J."/>
            <person name="Puiu D."/>
            <person name="Melake-Berhan A."/>
            <person name="Jones K.M."/>
            <person name="Redman J."/>
            <person name="Chen G."/>
            <person name="Cahoon E.B."/>
            <person name="Gedil M."/>
            <person name="Stanke M."/>
            <person name="Haas B.J."/>
            <person name="Wortman J.R."/>
            <person name="Fraser-Liggett C.M."/>
            <person name="Ravel J."/>
            <person name="Rabinowicz P.D."/>
        </authorList>
    </citation>
    <scope>NUCLEOTIDE SEQUENCE [LARGE SCALE GENOMIC DNA]</scope>
    <source>
        <strain evidence="3">cv. Hale</strain>
    </source>
</reference>
<protein>
    <submittedName>
        <fullName evidence="2">Uncharacterized protein</fullName>
    </submittedName>
</protein>
<dbReference type="Proteomes" id="UP000008311">
    <property type="component" value="Unassembled WGS sequence"/>
</dbReference>
<gene>
    <name evidence="2" type="ORF">RCOM_1615040</name>
</gene>
<evidence type="ECO:0000256" key="1">
    <source>
        <dbReference type="SAM" id="SignalP"/>
    </source>
</evidence>
<dbReference type="InParanoid" id="B9RDQ2"/>
<dbReference type="EMBL" id="EQ973775">
    <property type="protein sequence ID" value="EEF50510.1"/>
    <property type="molecule type" value="Genomic_DNA"/>
</dbReference>
<sequence>MVMLWKHLALFLNQPVNDATIGMSYEWYWWSYSDGPPPSPPFSKLLGVRLCRVCLVDSNPLRHSPYCSSQ</sequence>
<proteinExistence type="predicted"/>
<accession>B9RDQ2</accession>
<dbReference type="AlphaFoldDB" id="B9RDQ2"/>
<keyword evidence="3" id="KW-1185">Reference proteome</keyword>
<keyword evidence="1" id="KW-0732">Signal</keyword>